<comment type="caution">
    <text evidence="1">The sequence shown here is derived from an EMBL/GenBank/DDBJ whole genome shotgun (WGS) entry which is preliminary data.</text>
</comment>
<proteinExistence type="predicted"/>
<dbReference type="EMBL" id="JAGFNK010000098">
    <property type="protein sequence ID" value="KAI9508218.1"/>
    <property type="molecule type" value="Genomic_DNA"/>
</dbReference>
<reference evidence="1" key="1">
    <citation type="submission" date="2021-03" db="EMBL/GenBank/DDBJ databases">
        <title>Evolutionary priming and transition to the ectomycorrhizal habit in an iconic lineage of mushroom-forming fungi: is preadaptation a requirement?</title>
        <authorList>
            <consortium name="DOE Joint Genome Institute"/>
            <person name="Looney B.P."/>
            <person name="Miyauchi S."/>
            <person name="Morin E."/>
            <person name="Drula E."/>
            <person name="Courty P.E."/>
            <person name="Chicoki N."/>
            <person name="Fauchery L."/>
            <person name="Kohler A."/>
            <person name="Kuo A."/>
            <person name="LaButti K."/>
            <person name="Pangilinan J."/>
            <person name="Lipzen A."/>
            <person name="Riley R."/>
            <person name="Andreopoulos W."/>
            <person name="He G."/>
            <person name="Johnson J."/>
            <person name="Barry K.W."/>
            <person name="Grigoriev I.V."/>
            <person name="Nagy L."/>
            <person name="Hibbett D."/>
            <person name="Henrissat B."/>
            <person name="Matheny P.B."/>
            <person name="Labbe J."/>
            <person name="Martin A.F."/>
        </authorList>
    </citation>
    <scope>NUCLEOTIDE SEQUENCE</scope>
    <source>
        <strain evidence="1">BPL698</strain>
    </source>
</reference>
<protein>
    <submittedName>
        <fullName evidence="1">Uncharacterized protein</fullName>
    </submittedName>
</protein>
<gene>
    <name evidence="1" type="ORF">F5148DRAFT_1375995</name>
</gene>
<evidence type="ECO:0000313" key="1">
    <source>
        <dbReference type="EMBL" id="KAI9508218.1"/>
    </source>
</evidence>
<keyword evidence="2" id="KW-1185">Reference proteome</keyword>
<name>A0ACC0U938_9AGAM</name>
<accession>A0ACC0U938</accession>
<evidence type="ECO:0000313" key="2">
    <source>
        <dbReference type="Proteomes" id="UP001207468"/>
    </source>
</evidence>
<sequence length="462" mass="52382">MMLTDQSILDRATINRLPDDVLVEIFHSYVNHSGIGTNGWHTLVHVCQNWRYIVFASPHRLNLRLLYTGKRPVSEIQDVWPTLPVVIIHGLNLSKSWGNIAAALESDHHDRICEIDLFLIPTSEWERLAAAMQKPFPELTLLRFGVAENSATSLPDSLLGGSAPLLKELSLRNCLFPGIPKVILSANLLVVLNLWFIPDSCYISSRDLGTALSVTSGLETLRLRFQSPQYPESRPHPPLTRSVLPALTHLYFRGVHEYLEVLLAPIEAPLLNTIDVTFYMDLHFVLPQLHRLISHAEWFKTCDRAIVRTSDDAIQIAIFRDTIQYPELLLEIRCRHLDWQLASLAQICSSSFPLLSTFVQLNILDDAPQSHWKVDMETTTQWLDLLDPLTAVKDRRLSDQVARHVCQALEELADEKVTEVLPALQNIFLRGLGPLESVPEYIEGFVAARQLSGYPVAVHRWE</sequence>
<organism evidence="1 2">
    <name type="scientific">Russula earlei</name>
    <dbReference type="NCBI Taxonomy" id="71964"/>
    <lineage>
        <taxon>Eukaryota</taxon>
        <taxon>Fungi</taxon>
        <taxon>Dikarya</taxon>
        <taxon>Basidiomycota</taxon>
        <taxon>Agaricomycotina</taxon>
        <taxon>Agaricomycetes</taxon>
        <taxon>Russulales</taxon>
        <taxon>Russulaceae</taxon>
        <taxon>Russula</taxon>
    </lineage>
</organism>
<dbReference type="Proteomes" id="UP001207468">
    <property type="component" value="Unassembled WGS sequence"/>
</dbReference>